<dbReference type="GO" id="GO:0019028">
    <property type="term" value="C:viral capsid"/>
    <property type="evidence" value="ECO:0007669"/>
    <property type="project" value="InterPro"/>
</dbReference>
<evidence type="ECO:0000313" key="1">
    <source>
        <dbReference type="EMBL" id="AUF82007.1"/>
    </source>
</evidence>
<dbReference type="Pfam" id="PF04501">
    <property type="entry name" value="Baculo_VP39"/>
    <property type="match status" value="1"/>
</dbReference>
<organism evidence="1">
    <name type="scientific">Cryptophlebia leucotreta granulosis virus</name>
    <name type="common">ClGV</name>
    <name type="synonym">Cryptophlebia leucotreta granulovirus</name>
    <dbReference type="NCBI Taxonomy" id="35254"/>
    <lineage>
        <taxon>Viruses</taxon>
        <taxon>Viruses incertae sedis</taxon>
        <taxon>Naldaviricetes</taxon>
        <taxon>Lefavirales</taxon>
        <taxon>Baculoviridae</taxon>
        <taxon>Betabaculovirus</taxon>
        <taxon>Betabaculovirus cryleucotretae</taxon>
    </lineage>
</organism>
<organismHost>
    <name type="scientific">Tortricidae</name>
    <dbReference type="NCBI Taxonomy" id="7139"/>
</organismHost>
<dbReference type="InterPro" id="IPR007589">
    <property type="entry name" value="Baculo_VP39"/>
</dbReference>
<accession>A0A2H4ZKB7</accession>
<protein>
    <submittedName>
        <fullName evidence="1">Vp39 capsid</fullName>
    </submittedName>
</protein>
<proteinExistence type="predicted"/>
<name>A0A2H4ZKB7_GVCL</name>
<dbReference type="GO" id="GO:0005198">
    <property type="term" value="F:structural molecule activity"/>
    <property type="evidence" value="ECO:0007669"/>
    <property type="project" value="InterPro"/>
</dbReference>
<sequence length="283" mass="32767">MDVVTYEPCELNNYCIFQGVMVDMLRCNNYGTQCSNDAFNSRLDGTFICNYHLGKYFKILKSRFEIPSGKDNRSFKMLIGQSLIPQTATDRVLIPYDETHFNTANRSAMEKFILYTIYEKDDLREALCKELVSQEYFEQPLWVKFQYSINSIMGLISPTVLCTINRNTSVRVYTQKNSYEKLPPFLRNLVDQLVRPRLMTISNTDIIIDERDTCTFTSNGLEAPQLHNPNQPVRPENPVIQPKFSLRSVVEFDGMATMEQRALDMYDDVILSRPLLNGTQQIL</sequence>
<dbReference type="EMBL" id="MF974563">
    <property type="protein sequence ID" value="AUF82007.1"/>
    <property type="molecule type" value="Genomic_DNA"/>
</dbReference>
<reference evidence="1" key="1">
    <citation type="journal article" date="2017" name="Int. J. Mol. Sci.">
        <title>Genome Analysis and Genetic Stability of the Cryptophlebia leucotreta Granulovirus (CrleGV-SA) after 15 Years of Commercial Use as a Biopesticide.</title>
        <authorList>
            <person name="van der Merwe M."/>
            <person name="Jukes M.D."/>
            <person name="Rabalski L."/>
            <person name="Knox C."/>
            <person name="Opoku-Debrah J.K."/>
            <person name="Moore S.D."/>
            <person name="Krejmer-Rabalska M."/>
            <person name="Szewczyk B."/>
            <person name="Hill M.P."/>
        </authorList>
    </citation>
    <scope>NUCLEOTIDE SEQUENCE</scope>
    <source>
        <strain evidence="1">CrleGV-SA</strain>
    </source>
</reference>